<organism evidence="1 2">
    <name type="scientific">Diaporthe helianthi</name>
    <dbReference type="NCBI Taxonomy" id="158607"/>
    <lineage>
        <taxon>Eukaryota</taxon>
        <taxon>Fungi</taxon>
        <taxon>Dikarya</taxon>
        <taxon>Ascomycota</taxon>
        <taxon>Pezizomycotina</taxon>
        <taxon>Sordariomycetes</taxon>
        <taxon>Sordariomycetidae</taxon>
        <taxon>Diaporthales</taxon>
        <taxon>Diaporthaceae</taxon>
        <taxon>Diaporthe</taxon>
    </lineage>
</organism>
<dbReference type="AlphaFoldDB" id="A0A2P5ID17"/>
<evidence type="ECO:0000313" key="1">
    <source>
        <dbReference type="EMBL" id="POS80400.1"/>
    </source>
</evidence>
<proteinExistence type="predicted"/>
<keyword evidence="2" id="KW-1185">Reference proteome</keyword>
<dbReference type="InParanoid" id="A0A2P5ID17"/>
<accession>A0A2P5ID17</accession>
<dbReference type="EMBL" id="MAVT02000053">
    <property type="protein sequence ID" value="POS80400.1"/>
    <property type="molecule type" value="Genomic_DNA"/>
</dbReference>
<protein>
    <submittedName>
        <fullName evidence="1">Uncharacterized protein</fullName>
    </submittedName>
</protein>
<dbReference type="Proteomes" id="UP000094444">
    <property type="component" value="Unassembled WGS sequence"/>
</dbReference>
<gene>
    <name evidence="1" type="ORF">DHEL01_v201210</name>
</gene>
<reference evidence="1" key="1">
    <citation type="submission" date="2017-09" db="EMBL/GenBank/DDBJ databases">
        <title>Polyketide synthases of a Diaporthe helianthi virulent isolate.</title>
        <authorList>
            <person name="Baroncelli R."/>
        </authorList>
    </citation>
    <scope>NUCLEOTIDE SEQUENCE [LARGE SCALE GENOMIC DNA]</scope>
    <source>
        <strain evidence="1">7/96</strain>
    </source>
</reference>
<evidence type="ECO:0000313" key="2">
    <source>
        <dbReference type="Proteomes" id="UP000094444"/>
    </source>
</evidence>
<comment type="caution">
    <text evidence="1">The sequence shown here is derived from an EMBL/GenBank/DDBJ whole genome shotgun (WGS) entry which is preliminary data.</text>
</comment>
<name>A0A2P5ID17_DIAHE</name>
<sequence>MYCVLLGTHYRVNKDCSRRAWCGGGGGGMGDVRALVAAGWRDPISELRHGSDDSTMAWKGREQEVLLSVDANALQPAREG</sequence>